<dbReference type="GO" id="GO:0004674">
    <property type="term" value="F:protein serine/threonine kinase activity"/>
    <property type="evidence" value="ECO:0007669"/>
    <property type="project" value="UniProtKB-KW"/>
</dbReference>
<keyword evidence="4 8" id="KW-0418">Kinase</keyword>
<dbReference type="InterPro" id="IPR011009">
    <property type="entry name" value="Kinase-like_dom_sf"/>
</dbReference>
<feature type="domain" description="Protein kinase" evidence="7">
    <location>
        <begin position="14"/>
        <end position="281"/>
    </location>
</feature>
<dbReference type="AlphaFoldDB" id="A0A8J7C7V4"/>
<keyword evidence="5" id="KW-0067">ATP-binding</keyword>
<gene>
    <name evidence="8" type="ORF">ICL16_17280</name>
</gene>
<evidence type="ECO:0000256" key="3">
    <source>
        <dbReference type="ARBA" id="ARBA00022741"/>
    </source>
</evidence>
<keyword evidence="6" id="KW-0812">Transmembrane</keyword>
<sequence>MTWATGQKLHRDKYEIKQELGRGRIAITYLATNRDNLNVVIKTLNPDVLNQLTLQDRNYLESGFADEAPKLARCAHANIVRVIETFKEGDLLCIVIEYIHGNNLANIVKARKFLPEQEAIDYIQQIGQALIEVHKQGFLHRDVKPENIMVRAGTTQAVLIDFDLARGFDNPLTSRGARVDGFTPIELYFNSAKRQSQRGAWTDVYSLAATLYVLLTGQQPVSATDRKDQSKRLIEPLELNNQISDRLNKAIIHGMQLEPEKRPQTVDDWLKELGLKTRSFTFPKLLWAQPLWAVILEIMGVLALFAALISGIKDGTDLLKDWFPNQPPTLNHSTPNQQQNR</sequence>
<evidence type="ECO:0000256" key="5">
    <source>
        <dbReference type="ARBA" id="ARBA00022840"/>
    </source>
</evidence>
<proteinExistence type="predicted"/>
<dbReference type="PANTHER" id="PTHR43289:SF6">
    <property type="entry name" value="SERINE_THREONINE-PROTEIN KINASE NEKL-3"/>
    <property type="match status" value="1"/>
</dbReference>
<dbReference type="PROSITE" id="PS00108">
    <property type="entry name" value="PROTEIN_KINASE_ST"/>
    <property type="match status" value="1"/>
</dbReference>
<keyword evidence="8" id="KW-0723">Serine/threonine-protein kinase</keyword>
<evidence type="ECO:0000256" key="6">
    <source>
        <dbReference type="SAM" id="Phobius"/>
    </source>
</evidence>
<dbReference type="InterPro" id="IPR000719">
    <property type="entry name" value="Prot_kinase_dom"/>
</dbReference>
<evidence type="ECO:0000256" key="1">
    <source>
        <dbReference type="ARBA" id="ARBA00012513"/>
    </source>
</evidence>
<dbReference type="CDD" id="cd14014">
    <property type="entry name" value="STKc_PknB_like"/>
    <property type="match status" value="1"/>
</dbReference>
<dbReference type="Gene3D" id="3.30.200.20">
    <property type="entry name" value="Phosphorylase Kinase, domain 1"/>
    <property type="match status" value="1"/>
</dbReference>
<evidence type="ECO:0000313" key="8">
    <source>
        <dbReference type="EMBL" id="MBD2773776.1"/>
    </source>
</evidence>
<dbReference type="Gene3D" id="1.10.510.10">
    <property type="entry name" value="Transferase(Phosphotransferase) domain 1"/>
    <property type="match status" value="1"/>
</dbReference>
<evidence type="ECO:0000259" key="7">
    <source>
        <dbReference type="PROSITE" id="PS50011"/>
    </source>
</evidence>
<keyword evidence="3" id="KW-0547">Nucleotide-binding</keyword>
<accession>A0A8J7C7V4</accession>
<dbReference type="SMART" id="SM00220">
    <property type="entry name" value="S_TKc"/>
    <property type="match status" value="1"/>
</dbReference>
<keyword evidence="9" id="KW-1185">Reference proteome</keyword>
<dbReference type="SUPFAM" id="SSF56112">
    <property type="entry name" value="Protein kinase-like (PK-like)"/>
    <property type="match status" value="1"/>
</dbReference>
<feature type="transmembrane region" description="Helical" evidence="6">
    <location>
        <begin position="291"/>
        <end position="312"/>
    </location>
</feature>
<keyword evidence="6" id="KW-1133">Transmembrane helix</keyword>
<dbReference type="RefSeq" id="WP_190829964.1">
    <property type="nucleotide sequence ID" value="NZ_CAWPPI010000060.1"/>
</dbReference>
<organism evidence="8 9">
    <name type="scientific">Iningainema tapete BLCC-T55</name>
    <dbReference type="NCBI Taxonomy" id="2748662"/>
    <lineage>
        <taxon>Bacteria</taxon>
        <taxon>Bacillati</taxon>
        <taxon>Cyanobacteriota</taxon>
        <taxon>Cyanophyceae</taxon>
        <taxon>Nostocales</taxon>
        <taxon>Scytonemataceae</taxon>
        <taxon>Iningainema tapete</taxon>
    </lineage>
</organism>
<evidence type="ECO:0000256" key="4">
    <source>
        <dbReference type="ARBA" id="ARBA00022777"/>
    </source>
</evidence>
<protein>
    <recommendedName>
        <fullName evidence="1">non-specific serine/threonine protein kinase</fullName>
        <ecNumber evidence="1">2.7.11.1</ecNumber>
    </recommendedName>
</protein>
<evidence type="ECO:0000256" key="2">
    <source>
        <dbReference type="ARBA" id="ARBA00022679"/>
    </source>
</evidence>
<dbReference type="PROSITE" id="PS50011">
    <property type="entry name" value="PROTEIN_KINASE_DOM"/>
    <property type="match status" value="1"/>
</dbReference>
<keyword evidence="6" id="KW-0472">Membrane</keyword>
<dbReference type="PANTHER" id="PTHR43289">
    <property type="entry name" value="MITOGEN-ACTIVATED PROTEIN KINASE KINASE KINASE 20-RELATED"/>
    <property type="match status" value="1"/>
</dbReference>
<comment type="caution">
    <text evidence="8">The sequence shown here is derived from an EMBL/GenBank/DDBJ whole genome shotgun (WGS) entry which is preliminary data.</text>
</comment>
<dbReference type="Proteomes" id="UP000629098">
    <property type="component" value="Unassembled WGS sequence"/>
</dbReference>
<dbReference type="EMBL" id="JACXAE010000060">
    <property type="protein sequence ID" value="MBD2773776.1"/>
    <property type="molecule type" value="Genomic_DNA"/>
</dbReference>
<dbReference type="GO" id="GO:0005524">
    <property type="term" value="F:ATP binding"/>
    <property type="evidence" value="ECO:0007669"/>
    <property type="project" value="UniProtKB-KW"/>
</dbReference>
<dbReference type="InterPro" id="IPR008271">
    <property type="entry name" value="Ser/Thr_kinase_AS"/>
</dbReference>
<evidence type="ECO:0000313" key="9">
    <source>
        <dbReference type="Proteomes" id="UP000629098"/>
    </source>
</evidence>
<reference evidence="8" key="1">
    <citation type="submission" date="2020-09" db="EMBL/GenBank/DDBJ databases">
        <title>Iningainema tapete sp. nov. (Scytonemataceae, Cyanobacteria) from greenhouses in central Florida (USA) produces two types of nodularin with biosynthetic potential for microcystin-LR and anabaenopeptins.</title>
        <authorList>
            <person name="Berthold D.E."/>
            <person name="Lefler F.W."/>
            <person name="Huang I.-S."/>
            <person name="Abdulla H."/>
            <person name="Zimba P.V."/>
            <person name="Laughinghouse H.D. IV."/>
        </authorList>
    </citation>
    <scope>NUCLEOTIDE SEQUENCE</scope>
    <source>
        <strain evidence="8">BLCCT55</strain>
    </source>
</reference>
<dbReference type="Pfam" id="PF00069">
    <property type="entry name" value="Pkinase"/>
    <property type="match status" value="1"/>
</dbReference>
<keyword evidence="2" id="KW-0808">Transferase</keyword>
<name>A0A8J7C7V4_9CYAN</name>
<dbReference type="EC" id="2.7.11.1" evidence="1"/>